<dbReference type="Proteomes" id="UP001472677">
    <property type="component" value="Unassembled WGS sequence"/>
</dbReference>
<protein>
    <submittedName>
        <fullName evidence="1">Uncharacterized protein</fullName>
    </submittedName>
</protein>
<gene>
    <name evidence="1" type="ORF">V6N12_001374</name>
</gene>
<accession>A0ABR2AWG9</accession>
<evidence type="ECO:0000313" key="1">
    <source>
        <dbReference type="EMBL" id="KAK8498016.1"/>
    </source>
</evidence>
<proteinExistence type="predicted"/>
<name>A0ABR2AWG9_9ROSI</name>
<dbReference type="EMBL" id="JBBPBM010000282">
    <property type="protein sequence ID" value="KAK8498016.1"/>
    <property type="molecule type" value="Genomic_DNA"/>
</dbReference>
<reference evidence="1 2" key="1">
    <citation type="journal article" date="2024" name="G3 (Bethesda)">
        <title>Genome assembly of Hibiscus sabdariffa L. provides insights into metabolisms of medicinal natural products.</title>
        <authorList>
            <person name="Kim T."/>
        </authorList>
    </citation>
    <scope>NUCLEOTIDE SEQUENCE [LARGE SCALE GENOMIC DNA]</scope>
    <source>
        <strain evidence="1">TK-2024</strain>
        <tissue evidence="1">Old leaves</tissue>
    </source>
</reference>
<sequence length="80" mass="9250">MKIQGIQSGIPGQVGFRFRFSQAFVQELLRQAMEEVFHDNIHENEPRWFNPPQGVGRMEWQLCTLYIVLCEVYGHGGLAL</sequence>
<evidence type="ECO:0000313" key="2">
    <source>
        <dbReference type="Proteomes" id="UP001472677"/>
    </source>
</evidence>
<organism evidence="1 2">
    <name type="scientific">Hibiscus sabdariffa</name>
    <name type="common">roselle</name>
    <dbReference type="NCBI Taxonomy" id="183260"/>
    <lineage>
        <taxon>Eukaryota</taxon>
        <taxon>Viridiplantae</taxon>
        <taxon>Streptophyta</taxon>
        <taxon>Embryophyta</taxon>
        <taxon>Tracheophyta</taxon>
        <taxon>Spermatophyta</taxon>
        <taxon>Magnoliopsida</taxon>
        <taxon>eudicotyledons</taxon>
        <taxon>Gunneridae</taxon>
        <taxon>Pentapetalae</taxon>
        <taxon>rosids</taxon>
        <taxon>malvids</taxon>
        <taxon>Malvales</taxon>
        <taxon>Malvaceae</taxon>
        <taxon>Malvoideae</taxon>
        <taxon>Hibiscus</taxon>
    </lineage>
</organism>
<comment type="caution">
    <text evidence="1">The sequence shown here is derived from an EMBL/GenBank/DDBJ whole genome shotgun (WGS) entry which is preliminary data.</text>
</comment>
<keyword evidence="2" id="KW-1185">Reference proteome</keyword>